<dbReference type="InterPro" id="IPR035896">
    <property type="entry name" value="AN1-like_Znf"/>
</dbReference>
<dbReference type="AlphaFoldDB" id="A0A6C0AGK0"/>
<dbReference type="EMBL" id="MN740625">
    <property type="protein sequence ID" value="QHS78924.1"/>
    <property type="molecule type" value="Genomic_DNA"/>
</dbReference>
<name>A0A6C0AGK0_9ZZZZ</name>
<dbReference type="SUPFAM" id="SSF118310">
    <property type="entry name" value="AN1-like Zinc finger"/>
    <property type="match status" value="1"/>
</dbReference>
<keyword evidence="3" id="KW-0862">Zinc</keyword>
<organism evidence="5">
    <name type="scientific">viral metagenome</name>
    <dbReference type="NCBI Taxonomy" id="1070528"/>
    <lineage>
        <taxon>unclassified sequences</taxon>
        <taxon>metagenomes</taxon>
        <taxon>organismal metagenomes</taxon>
    </lineage>
</organism>
<keyword evidence="1" id="KW-0479">Metal-binding</keyword>
<reference evidence="5" key="1">
    <citation type="journal article" date="2020" name="Nature">
        <title>Giant virus diversity and host interactions through global metagenomics.</title>
        <authorList>
            <person name="Schulz F."/>
            <person name="Roux S."/>
            <person name="Paez-Espino D."/>
            <person name="Jungbluth S."/>
            <person name="Walsh D.A."/>
            <person name="Denef V.J."/>
            <person name="McMahon K.D."/>
            <person name="Konstantinidis K.T."/>
            <person name="Eloe-Fadrosh E.A."/>
            <person name="Kyrpides N.C."/>
            <person name="Woyke T."/>
        </authorList>
    </citation>
    <scope>NUCLEOTIDE SEQUENCE</scope>
    <source>
        <strain evidence="5">GVMAG-S-1035118-87</strain>
    </source>
</reference>
<sequence length="57" mass="6642">MTMRCEVCAKKVVIVFTCACNKQTCIKHRLPETHQCVYKPELFQLEKVVKKTKLTTI</sequence>
<evidence type="ECO:0000313" key="5">
    <source>
        <dbReference type="EMBL" id="QHS78924.1"/>
    </source>
</evidence>
<dbReference type="InterPro" id="IPR000058">
    <property type="entry name" value="Znf_AN1"/>
</dbReference>
<accession>A0A6C0AGK0</accession>
<evidence type="ECO:0000256" key="1">
    <source>
        <dbReference type="ARBA" id="ARBA00022723"/>
    </source>
</evidence>
<dbReference type="Gene3D" id="4.10.1110.10">
    <property type="entry name" value="AN1-like Zinc finger"/>
    <property type="match status" value="1"/>
</dbReference>
<dbReference type="Pfam" id="PF01428">
    <property type="entry name" value="zf-AN1"/>
    <property type="match status" value="1"/>
</dbReference>
<keyword evidence="2" id="KW-0863">Zinc-finger</keyword>
<dbReference type="GO" id="GO:0008270">
    <property type="term" value="F:zinc ion binding"/>
    <property type="evidence" value="ECO:0007669"/>
    <property type="project" value="UniProtKB-KW"/>
</dbReference>
<proteinExistence type="predicted"/>
<feature type="domain" description="AN1-type" evidence="4">
    <location>
        <begin position="5"/>
        <end position="41"/>
    </location>
</feature>
<protein>
    <recommendedName>
        <fullName evidence="4">AN1-type domain-containing protein</fullName>
    </recommendedName>
</protein>
<evidence type="ECO:0000256" key="2">
    <source>
        <dbReference type="ARBA" id="ARBA00022771"/>
    </source>
</evidence>
<evidence type="ECO:0000259" key="4">
    <source>
        <dbReference type="SMART" id="SM00154"/>
    </source>
</evidence>
<evidence type="ECO:0000256" key="3">
    <source>
        <dbReference type="ARBA" id="ARBA00022833"/>
    </source>
</evidence>
<dbReference type="SMART" id="SM00154">
    <property type="entry name" value="ZnF_AN1"/>
    <property type="match status" value="1"/>
</dbReference>